<evidence type="ECO:0000313" key="2">
    <source>
        <dbReference type="EMBL" id="KKQ66899.1"/>
    </source>
</evidence>
<dbReference type="Proteomes" id="UP000034235">
    <property type="component" value="Unassembled WGS sequence"/>
</dbReference>
<evidence type="ECO:0000256" key="1">
    <source>
        <dbReference type="SAM" id="MobiDB-lite"/>
    </source>
</evidence>
<protein>
    <recommendedName>
        <fullName evidence="4">Type IV secretory pathway VirB4 component-like protein</fullName>
    </recommendedName>
</protein>
<feature type="compositionally biased region" description="Low complexity" evidence="1">
    <location>
        <begin position="206"/>
        <end position="215"/>
    </location>
</feature>
<comment type="caution">
    <text evidence="2">The sequence shown here is derived from an EMBL/GenBank/DDBJ whole genome shotgun (WGS) entry which is preliminary data.</text>
</comment>
<dbReference type="AlphaFoldDB" id="A0A0G0LZT7"/>
<name>A0A0G0LZT7_9BACT</name>
<feature type="compositionally biased region" description="Polar residues" evidence="1">
    <location>
        <begin position="228"/>
        <end position="239"/>
    </location>
</feature>
<feature type="region of interest" description="Disordered" evidence="1">
    <location>
        <begin position="204"/>
        <end position="239"/>
    </location>
</feature>
<accession>A0A0G0LZT7</accession>
<proteinExistence type="predicted"/>
<dbReference type="EMBL" id="LBUP01000002">
    <property type="protein sequence ID" value="KKQ66899.1"/>
    <property type="molecule type" value="Genomic_DNA"/>
</dbReference>
<organism evidence="2 3">
    <name type="scientific">Candidatus Daviesbacteria bacterium GW2011_GWA2_38_24</name>
    <dbReference type="NCBI Taxonomy" id="1618422"/>
    <lineage>
        <taxon>Bacteria</taxon>
        <taxon>Candidatus Daviesiibacteriota</taxon>
    </lineage>
</organism>
<gene>
    <name evidence="2" type="ORF">US86_C0002G0016</name>
</gene>
<reference evidence="2 3" key="1">
    <citation type="journal article" date="2015" name="Nature">
        <title>rRNA introns, odd ribosomes, and small enigmatic genomes across a large radiation of phyla.</title>
        <authorList>
            <person name="Brown C.T."/>
            <person name="Hug L.A."/>
            <person name="Thomas B.C."/>
            <person name="Sharon I."/>
            <person name="Castelle C.J."/>
            <person name="Singh A."/>
            <person name="Wilkins M.J."/>
            <person name="Williams K.H."/>
            <person name="Banfield J.F."/>
        </authorList>
    </citation>
    <scope>NUCLEOTIDE SEQUENCE [LARGE SCALE GENOMIC DNA]</scope>
</reference>
<evidence type="ECO:0008006" key="4">
    <source>
        <dbReference type="Google" id="ProtNLM"/>
    </source>
</evidence>
<evidence type="ECO:0000313" key="3">
    <source>
        <dbReference type="Proteomes" id="UP000034235"/>
    </source>
</evidence>
<sequence>MNTTQEYLPVKDIQDGVVLLKNGDMAVVIETSAVNFGLLSATEQIAIIGSFAGLLNSLSFPIQILIRSKRLNISSYLQQLDEAKSKQTNPLLAEMMFKYRNFVEQIITENEVLDKRFFIIIPLWSYEVGLVKTADQFQKAMNVLVPKRDHILRQLSGIGLEGKQLDTKELSELFYDIFNGTNIEKVEIQTEVTTPNISYAANMFEQPQTPQNTPTKPEPTDTILRPQSKPSPFTTTRTIHPNTPFVVEELKDEYGTI</sequence>